<evidence type="ECO:0000256" key="1">
    <source>
        <dbReference type="SAM" id="MobiDB-lite"/>
    </source>
</evidence>
<proteinExistence type="predicted"/>
<feature type="non-terminal residue" evidence="2">
    <location>
        <position position="206"/>
    </location>
</feature>
<gene>
    <name evidence="2" type="primary">ORF81398</name>
</gene>
<evidence type="ECO:0000313" key="2">
    <source>
        <dbReference type="EMBL" id="CEK72190.1"/>
    </source>
</evidence>
<feature type="compositionally biased region" description="Basic and acidic residues" evidence="1">
    <location>
        <begin position="148"/>
        <end position="183"/>
    </location>
</feature>
<dbReference type="EMBL" id="HACG01025325">
    <property type="protein sequence ID" value="CEK72190.1"/>
    <property type="molecule type" value="Transcribed_RNA"/>
</dbReference>
<organism evidence="2">
    <name type="scientific">Arion vulgaris</name>
    <dbReference type="NCBI Taxonomy" id="1028688"/>
    <lineage>
        <taxon>Eukaryota</taxon>
        <taxon>Metazoa</taxon>
        <taxon>Spiralia</taxon>
        <taxon>Lophotrochozoa</taxon>
        <taxon>Mollusca</taxon>
        <taxon>Gastropoda</taxon>
        <taxon>Heterobranchia</taxon>
        <taxon>Euthyneura</taxon>
        <taxon>Panpulmonata</taxon>
        <taxon>Eupulmonata</taxon>
        <taxon>Stylommatophora</taxon>
        <taxon>Helicina</taxon>
        <taxon>Arionoidea</taxon>
        <taxon>Arionidae</taxon>
        <taxon>Arion</taxon>
    </lineage>
</organism>
<name>A0A0B6ZWP3_9EUPU</name>
<feature type="compositionally biased region" description="Basic and acidic residues" evidence="1">
    <location>
        <begin position="30"/>
        <end position="41"/>
    </location>
</feature>
<protein>
    <submittedName>
        <fullName evidence="2">Uncharacterized protein</fullName>
    </submittedName>
</protein>
<dbReference type="AlphaFoldDB" id="A0A0B6ZWP3"/>
<feature type="region of interest" description="Disordered" evidence="1">
    <location>
        <begin position="146"/>
        <end position="183"/>
    </location>
</feature>
<sequence>MDQSGSEKVQDDSIIIVSDDESSASNNERNSTDTRGKHKPAENSTQMDNYLSSKCVSCENCTKKFESKIYLQNHLLENLSCFLPLTRSYWHKTENVKQACSICGVEFHNEHELKRHCFDNSSCKLHYWKLYSKEYATKFSCVTSKHTKNNDQRPLLDHQNNDQKPLSDHQNNDKKPLLNHQNNERDIAVSSVSTLTQNTASTSADD</sequence>
<accession>A0A0B6ZWP3</accession>
<reference evidence="2" key="1">
    <citation type="submission" date="2014-12" db="EMBL/GenBank/DDBJ databases">
        <title>Insight into the proteome of Arion vulgaris.</title>
        <authorList>
            <person name="Aradska J."/>
            <person name="Bulat T."/>
            <person name="Smidak R."/>
            <person name="Sarate P."/>
            <person name="Gangsoo J."/>
            <person name="Sialana F."/>
            <person name="Bilban M."/>
            <person name="Lubec G."/>
        </authorList>
    </citation>
    <scope>NUCLEOTIDE SEQUENCE</scope>
    <source>
        <tissue evidence="2">Skin</tissue>
    </source>
</reference>
<dbReference type="Gene3D" id="3.30.160.60">
    <property type="entry name" value="Classic Zinc Finger"/>
    <property type="match status" value="1"/>
</dbReference>
<feature type="region of interest" description="Disordered" evidence="1">
    <location>
        <begin position="1"/>
        <end position="45"/>
    </location>
</feature>